<dbReference type="Pfam" id="PF03372">
    <property type="entry name" value="Exo_endo_phos"/>
    <property type="match status" value="1"/>
</dbReference>
<sequence>MGPIRVVSYNVLSSSLAAPSHFDSCDPSNLDSSVRLERVLKKLEPEIKKNSIICLQEVSMMWAGKLEHFFGNRDYRFVYHLYGGKRNGYMGVGIAFSRNEFVSEQVDIQCLADTHPGWPKPILRAGIVNALSKGIDKVFAPAKPLWSVFRKVTGFKRPIEDWNNAKDRKNAVTFVRLKEKNASVNGKGEEFCIGTYHMPCAFRAPKVMAIHAALIKQYMESMSAGAPYVLAGDFNIKPVDDHGSESLYKLLTIGELAEDDPAYPTFPPRRKTNWSPVGGAPLYSAYALATGCEPDFTNYAKTKADTEPFIGTLDYIFVSARWWIVKEVSGLPTRDSVTDGPFPNANEPSDHIMIAATIELHRNDTNSISGSA</sequence>
<reference evidence="2 3" key="1">
    <citation type="journal article" date="2015" name="Genome Biol. Evol.">
        <title>Comparative Genomics of a Bacterivorous Green Alga Reveals Evolutionary Causalities and Consequences of Phago-Mixotrophic Mode of Nutrition.</title>
        <authorList>
            <person name="Burns J.A."/>
            <person name="Paasch A."/>
            <person name="Narechania A."/>
            <person name="Kim E."/>
        </authorList>
    </citation>
    <scope>NUCLEOTIDE SEQUENCE [LARGE SCALE GENOMIC DNA]</scope>
    <source>
        <strain evidence="2 3">PLY_AMNH</strain>
    </source>
</reference>
<dbReference type="Gene3D" id="3.60.10.10">
    <property type="entry name" value="Endonuclease/exonuclease/phosphatase"/>
    <property type="match status" value="1"/>
</dbReference>
<accession>A0AAE0BSL1</accession>
<dbReference type="AlphaFoldDB" id="A0AAE0BSL1"/>
<dbReference type="InterPro" id="IPR005135">
    <property type="entry name" value="Endo/exonuclease/phosphatase"/>
</dbReference>
<evidence type="ECO:0000313" key="2">
    <source>
        <dbReference type="EMBL" id="KAK3241996.1"/>
    </source>
</evidence>
<dbReference type="PANTHER" id="PTHR12121">
    <property type="entry name" value="CARBON CATABOLITE REPRESSOR PROTEIN 4"/>
    <property type="match status" value="1"/>
</dbReference>
<dbReference type="InterPro" id="IPR050410">
    <property type="entry name" value="CCR4/nocturin_mRNA_transcr"/>
</dbReference>
<proteinExistence type="predicted"/>
<dbReference type="Proteomes" id="UP001190700">
    <property type="component" value="Unassembled WGS sequence"/>
</dbReference>
<feature type="domain" description="Endonuclease/exonuclease/phosphatase" evidence="1">
    <location>
        <begin position="8"/>
        <end position="351"/>
    </location>
</feature>
<keyword evidence="3" id="KW-1185">Reference proteome</keyword>
<dbReference type="SUPFAM" id="SSF56219">
    <property type="entry name" value="DNase I-like"/>
    <property type="match status" value="1"/>
</dbReference>
<gene>
    <name evidence="2" type="ORF">CYMTET_48292</name>
</gene>
<evidence type="ECO:0000259" key="1">
    <source>
        <dbReference type="Pfam" id="PF03372"/>
    </source>
</evidence>
<dbReference type="EMBL" id="LGRX02033265">
    <property type="protein sequence ID" value="KAK3241996.1"/>
    <property type="molecule type" value="Genomic_DNA"/>
</dbReference>
<comment type="caution">
    <text evidence="2">The sequence shown here is derived from an EMBL/GenBank/DDBJ whole genome shotgun (WGS) entry which is preliminary data.</text>
</comment>
<name>A0AAE0BSL1_9CHLO</name>
<dbReference type="PANTHER" id="PTHR12121:SF101">
    <property type="entry name" value="ENDONUCLEASE_EXONUCLEASE_PHOSPHATASE DOMAIN-CONTAINING PROTEIN"/>
    <property type="match status" value="1"/>
</dbReference>
<evidence type="ECO:0000313" key="3">
    <source>
        <dbReference type="Proteomes" id="UP001190700"/>
    </source>
</evidence>
<dbReference type="InterPro" id="IPR036691">
    <property type="entry name" value="Endo/exonu/phosph_ase_sf"/>
</dbReference>
<organism evidence="2 3">
    <name type="scientific">Cymbomonas tetramitiformis</name>
    <dbReference type="NCBI Taxonomy" id="36881"/>
    <lineage>
        <taxon>Eukaryota</taxon>
        <taxon>Viridiplantae</taxon>
        <taxon>Chlorophyta</taxon>
        <taxon>Pyramimonadophyceae</taxon>
        <taxon>Pyramimonadales</taxon>
        <taxon>Pyramimonadaceae</taxon>
        <taxon>Cymbomonas</taxon>
    </lineage>
</organism>
<protein>
    <recommendedName>
        <fullName evidence="1">Endonuclease/exonuclease/phosphatase domain-containing protein</fullName>
    </recommendedName>
</protein>
<dbReference type="GO" id="GO:0000175">
    <property type="term" value="F:3'-5'-RNA exonuclease activity"/>
    <property type="evidence" value="ECO:0007669"/>
    <property type="project" value="TreeGrafter"/>
</dbReference>